<dbReference type="OMA" id="ECPPCID"/>
<protein>
    <recommendedName>
        <fullName evidence="4">Embryo surrounding factor 1 brassicaceae domain-containing protein</fullName>
    </recommendedName>
</protein>
<dbReference type="Gramene" id="TKW03984">
    <property type="protein sequence ID" value="TKW03984"/>
    <property type="gene ID" value="SEVIR_7G079200v2"/>
</dbReference>
<feature type="region of interest" description="Disordered" evidence="1">
    <location>
        <begin position="1"/>
        <end position="28"/>
    </location>
</feature>
<accession>A0A4U6TRE8</accession>
<evidence type="ECO:0000313" key="2">
    <source>
        <dbReference type="EMBL" id="TKW03984.1"/>
    </source>
</evidence>
<evidence type="ECO:0008006" key="4">
    <source>
        <dbReference type="Google" id="ProtNLM"/>
    </source>
</evidence>
<sequence length="127" mass="13881">MALATRKNPIIATHENGNNQGGSGKVRANGRPVLRAEGARGYLNSARNMSSNATAVNNTSVDQSKIYVNFCFKYDCKGTPCYCCDNKKLEHCFWTEDQCLTACPACNPECPPCIDNISSQENNILVI</sequence>
<evidence type="ECO:0000313" key="3">
    <source>
        <dbReference type="Proteomes" id="UP000298652"/>
    </source>
</evidence>
<proteinExistence type="predicted"/>
<dbReference type="AlphaFoldDB" id="A0A4U6TRE8"/>
<name>A0A4U6TRE8_SETVI</name>
<evidence type="ECO:0000256" key="1">
    <source>
        <dbReference type="SAM" id="MobiDB-lite"/>
    </source>
</evidence>
<keyword evidence="3" id="KW-1185">Reference proteome</keyword>
<organism evidence="2 3">
    <name type="scientific">Setaria viridis</name>
    <name type="common">Green bristlegrass</name>
    <name type="synonym">Setaria italica subsp. viridis</name>
    <dbReference type="NCBI Taxonomy" id="4556"/>
    <lineage>
        <taxon>Eukaryota</taxon>
        <taxon>Viridiplantae</taxon>
        <taxon>Streptophyta</taxon>
        <taxon>Embryophyta</taxon>
        <taxon>Tracheophyta</taxon>
        <taxon>Spermatophyta</taxon>
        <taxon>Magnoliopsida</taxon>
        <taxon>Liliopsida</taxon>
        <taxon>Poales</taxon>
        <taxon>Poaceae</taxon>
        <taxon>PACMAD clade</taxon>
        <taxon>Panicoideae</taxon>
        <taxon>Panicodae</taxon>
        <taxon>Paniceae</taxon>
        <taxon>Cenchrinae</taxon>
        <taxon>Setaria</taxon>
    </lineage>
</organism>
<dbReference type="Proteomes" id="UP000298652">
    <property type="component" value="Chromosome 7"/>
</dbReference>
<dbReference type="EMBL" id="CM016558">
    <property type="protein sequence ID" value="TKW03984.1"/>
    <property type="molecule type" value="Genomic_DNA"/>
</dbReference>
<gene>
    <name evidence="2" type="ORF">SEVIR_7G079200v2</name>
</gene>
<reference evidence="2" key="1">
    <citation type="submission" date="2019-03" db="EMBL/GenBank/DDBJ databases">
        <title>WGS assembly of Setaria viridis.</title>
        <authorList>
            <person name="Huang P."/>
            <person name="Jenkins J."/>
            <person name="Grimwood J."/>
            <person name="Barry K."/>
            <person name="Healey A."/>
            <person name="Mamidi S."/>
            <person name="Sreedasyam A."/>
            <person name="Shu S."/>
            <person name="Feldman M."/>
            <person name="Wu J."/>
            <person name="Yu Y."/>
            <person name="Chen C."/>
            <person name="Johnson J."/>
            <person name="Rokhsar D."/>
            <person name="Baxter I."/>
            <person name="Schmutz J."/>
            <person name="Brutnell T."/>
            <person name="Kellogg E."/>
        </authorList>
    </citation>
    <scope>NUCLEOTIDE SEQUENCE [LARGE SCALE GENOMIC DNA]</scope>
</reference>